<dbReference type="InterPro" id="IPR013162">
    <property type="entry name" value="CD80_C2-set"/>
</dbReference>
<dbReference type="Gene3D" id="2.60.40.10">
    <property type="entry name" value="Immunoglobulins"/>
    <property type="match status" value="5"/>
</dbReference>
<evidence type="ECO:0000256" key="4">
    <source>
        <dbReference type="ARBA" id="ARBA00023136"/>
    </source>
</evidence>
<dbReference type="InterPro" id="IPR013783">
    <property type="entry name" value="Ig-like_fold"/>
</dbReference>
<evidence type="ECO:0000256" key="5">
    <source>
        <dbReference type="ARBA" id="ARBA00023157"/>
    </source>
</evidence>
<dbReference type="GO" id="GO:0016020">
    <property type="term" value="C:membrane"/>
    <property type="evidence" value="ECO:0007669"/>
    <property type="project" value="UniProtKB-SubCell"/>
</dbReference>
<feature type="domain" description="Ig-like" evidence="9">
    <location>
        <begin position="368"/>
        <end position="459"/>
    </location>
</feature>
<dbReference type="InterPro" id="IPR003598">
    <property type="entry name" value="Ig_sub2"/>
</dbReference>
<evidence type="ECO:0000256" key="2">
    <source>
        <dbReference type="ARBA" id="ARBA00022692"/>
    </source>
</evidence>
<dbReference type="Pfam" id="PF08205">
    <property type="entry name" value="C2-set_2"/>
    <property type="match status" value="2"/>
</dbReference>
<keyword evidence="4 7" id="KW-0472">Membrane</keyword>
<dbReference type="GeneID" id="105270304"/>
<dbReference type="Pfam" id="PF13927">
    <property type="entry name" value="Ig_3"/>
    <property type="match status" value="1"/>
</dbReference>
<evidence type="ECO:0000256" key="3">
    <source>
        <dbReference type="ARBA" id="ARBA00022989"/>
    </source>
</evidence>
<organism evidence="10">
    <name type="scientific">Fopius arisanus</name>
    <dbReference type="NCBI Taxonomy" id="64838"/>
    <lineage>
        <taxon>Eukaryota</taxon>
        <taxon>Metazoa</taxon>
        <taxon>Ecdysozoa</taxon>
        <taxon>Arthropoda</taxon>
        <taxon>Hexapoda</taxon>
        <taxon>Insecta</taxon>
        <taxon>Pterygota</taxon>
        <taxon>Neoptera</taxon>
        <taxon>Endopterygota</taxon>
        <taxon>Hymenoptera</taxon>
        <taxon>Apocrita</taxon>
        <taxon>Ichneumonoidea</taxon>
        <taxon>Braconidae</taxon>
        <taxon>Opiinae</taxon>
        <taxon>Fopius</taxon>
    </lineage>
</organism>
<dbReference type="KEGG" id="fas:105270304"/>
<feature type="domain" description="Ig-like" evidence="9">
    <location>
        <begin position="484"/>
        <end position="563"/>
    </location>
</feature>
<reference evidence="12" key="2">
    <citation type="submission" date="2025-04" db="UniProtKB">
        <authorList>
            <consortium name="RefSeq"/>
        </authorList>
    </citation>
    <scope>IDENTIFICATION</scope>
</reference>
<evidence type="ECO:0000256" key="6">
    <source>
        <dbReference type="SAM" id="MobiDB-lite"/>
    </source>
</evidence>
<dbReference type="InterPro" id="IPR013106">
    <property type="entry name" value="Ig_V-set"/>
</dbReference>
<feature type="chain" id="PRO_5044541445" evidence="8">
    <location>
        <begin position="19"/>
        <end position="813"/>
    </location>
</feature>
<dbReference type="PROSITE" id="PS50835">
    <property type="entry name" value="IG_LIKE"/>
    <property type="match status" value="5"/>
</dbReference>
<dbReference type="OrthoDB" id="6431884at2759"/>
<evidence type="ECO:0000259" key="9">
    <source>
        <dbReference type="PROSITE" id="PS50835"/>
    </source>
</evidence>
<sequence length="813" mass="90174">MLWIIALALCTEMSLVAGVMRRPTTPSPRDSPGDFVNDEVDRQISIDTVQGVAGKRVDLPCDILHPRDINDVSMVLWFKEPHGEPFYSYDARNGQSAKARLGSESRFSGSRTTFQVGPPAKLFIQDVKPADEGVYRCRVDFRNSPTRSFKVKLTIIHPPSKPIIYDTKRRDMSTLGVAYAEGANLTLDCEVYGGEPKPRVMWFLEGRMIDATYEEREVQGPTGEINTVTVNRVTLRHLARSQHHAKLTCKANNTNLADPPSTNFVIELNMKPLTVKIFGKVKIVSAAKKYEIKCRSTGSKPPAELTWWKGSKQLKGRVKNDGSTSESTLEWYPSHEDDGKYLICRAENPRLSEAVIEDRWNLTVHYKPVVTLRMGSSLNTDVIKEGDDVYFECNVKANPSTSKLSWYHKGTKLQHNVTGGVVLSDHSLVLQGITRDAAGDYTCMANNEEGDSRSNVVVLEVMFAPICRRVINEEPSGLSKASIPPVLNTIEQLHGALRHETIGLVCEVEAVPTAVTFRWTFNSSGDLSDIPSNKFTSDGTRSRLSYTPSTDMDNGTIGCWASNVIGQSRQPCFYQIIAAVRPYPLQNCTAYNNTETSVRISCTEGFDGGMPQKFVAVVNDQRFESTRPSWELVIRKPTRVLLYAVNGKGSSDPVIMNDIFLKGVAKFTGTSESVTSVNMSPILIGLGGTATGLGLIVTGVLMALWRRHSATPAKPKQPQQLSISTFGKNDEEDGNPDLIPTTDVTNHFSDKKLSVYGSLPRRPCHLEGREMPHEVLEDPDYPRASPNNFYSLQRPVRYSEAIIRTSAIQESCI</sequence>
<dbReference type="InterPro" id="IPR003599">
    <property type="entry name" value="Ig_sub"/>
</dbReference>
<dbReference type="EMBL" id="GBYB01012813">
    <property type="protein sequence ID" value="JAG82580.1"/>
    <property type="molecule type" value="Transcribed_RNA"/>
</dbReference>
<keyword evidence="8" id="KW-0732">Signal</keyword>
<reference evidence="10" key="1">
    <citation type="submission" date="2015-01" db="EMBL/GenBank/DDBJ databases">
        <title>Transcriptome Assembly of Fopius arisanus.</title>
        <authorList>
            <person name="Geib S."/>
        </authorList>
    </citation>
    <scope>NUCLEOTIDE SEQUENCE</scope>
</reference>
<dbReference type="InterPro" id="IPR007110">
    <property type="entry name" value="Ig-like_dom"/>
</dbReference>
<dbReference type="InterPro" id="IPR036179">
    <property type="entry name" value="Ig-like_dom_sf"/>
</dbReference>
<proteinExistence type="predicted"/>
<feature type="domain" description="Ig-like" evidence="9">
    <location>
        <begin position="162"/>
        <end position="265"/>
    </location>
</feature>
<feature type="domain" description="Ig-like" evidence="9">
    <location>
        <begin position="26"/>
        <end position="154"/>
    </location>
</feature>
<evidence type="ECO:0000256" key="1">
    <source>
        <dbReference type="ARBA" id="ARBA00004167"/>
    </source>
</evidence>
<evidence type="ECO:0000313" key="12">
    <source>
        <dbReference type="RefSeq" id="XP_011309458.1"/>
    </source>
</evidence>
<accession>A0A9R1U6R7</accession>
<comment type="subcellular location">
    <subcellularLocation>
        <location evidence="1">Membrane</location>
        <topology evidence="1">Single-pass membrane protein</topology>
    </subcellularLocation>
</comment>
<evidence type="ECO:0000256" key="8">
    <source>
        <dbReference type="SAM" id="SignalP"/>
    </source>
</evidence>
<dbReference type="RefSeq" id="XP_011309458.1">
    <property type="nucleotide sequence ID" value="XM_011311156.1"/>
</dbReference>
<gene>
    <name evidence="10" type="primary">Nphs1_1</name>
    <name evidence="12" type="synonym">LOC105270304</name>
    <name evidence="10" type="ORF">g.6669</name>
</gene>
<keyword evidence="3 7" id="KW-1133">Transmembrane helix</keyword>
<evidence type="ECO:0000256" key="7">
    <source>
        <dbReference type="SAM" id="Phobius"/>
    </source>
</evidence>
<dbReference type="SMART" id="SM00408">
    <property type="entry name" value="IGc2"/>
    <property type="match status" value="4"/>
</dbReference>
<evidence type="ECO:0000313" key="10">
    <source>
        <dbReference type="EMBL" id="JAG82580.1"/>
    </source>
</evidence>
<name>A0A0C9QEF4_9HYME</name>
<dbReference type="Pfam" id="PF07686">
    <property type="entry name" value="V-set"/>
    <property type="match status" value="1"/>
</dbReference>
<keyword evidence="5" id="KW-1015">Disulfide bond</keyword>
<accession>A0A0C9QEF4</accession>
<keyword evidence="2 7" id="KW-0812">Transmembrane</keyword>
<dbReference type="SUPFAM" id="SSF48726">
    <property type="entry name" value="Immunoglobulin"/>
    <property type="match status" value="5"/>
</dbReference>
<dbReference type="AlphaFoldDB" id="A0A0C9QEF4"/>
<dbReference type="SMART" id="SM00409">
    <property type="entry name" value="IG"/>
    <property type="match status" value="5"/>
</dbReference>
<dbReference type="PANTHER" id="PTHR23278:SF28">
    <property type="entry name" value="SIDESTEP IV, ISOFORM C"/>
    <property type="match status" value="1"/>
</dbReference>
<feature type="region of interest" description="Disordered" evidence="6">
    <location>
        <begin position="711"/>
        <end position="743"/>
    </location>
</feature>
<dbReference type="Proteomes" id="UP000694866">
    <property type="component" value="Unplaced"/>
</dbReference>
<keyword evidence="11" id="KW-1185">Reference proteome</keyword>
<dbReference type="CDD" id="cd00096">
    <property type="entry name" value="Ig"/>
    <property type="match status" value="1"/>
</dbReference>
<evidence type="ECO:0000313" key="11">
    <source>
        <dbReference type="Proteomes" id="UP000694866"/>
    </source>
</evidence>
<feature type="transmembrane region" description="Helical" evidence="7">
    <location>
        <begin position="682"/>
        <end position="705"/>
    </location>
</feature>
<protein>
    <submittedName>
        <fullName evidence="12">Hemicentin-2</fullName>
    </submittedName>
    <submittedName>
        <fullName evidence="10">Nphs1_1 protein</fullName>
    </submittedName>
</protein>
<feature type="signal peptide" evidence="8">
    <location>
        <begin position="1"/>
        <end position="18"/>
    </location>
</feature>
<dbReference type="PANTHER" id="PTHR23278">
    <property type="entry name" value="SIDESTEP PROTEIN"/>
    <property type="match status" value="1"/>
</dbReference>
<feature type="compositionally biased region" description="Polar residues" evidence="6">
    <location>
        <begin position="717"/>
        <end position="727"/>
    </location>
</feature>
<feature type="domain" description="Ig-like" evidence="9">
    <location>
        <begin position="272"/>
        <end position="363"/>
    </location>
</feature>